<dbReference type="PANTHER" id="PTHR42940:SF3">
    <property type="entry name" value="ALCOHOL DEHYDROGENASE 1-RELATED"/>
    <property type="match status" value="1"/>
</dbReference>
<dbReference type="EC" id="1.1.1.1" evidence="3"/>
<dbReference type="InterPro" id="IPR036291">
    <property type="entry name" value="NAD(P)-bd_dom_sf"/>
</dbReference>
<keyword evidence="11" id="KW-1185">Reference proteome</keyword>
<evidence type="ECO:0000256" key="4">
    <source>
        <dbReference type="ARBA" id="ARBA00022723"/>
    </source>
</evidence>
<dbReference type="InterPro" id="IPR013154">
    <property type="entry name" value="ADH-like_N"/>
</dbReference>
<keyword evidence="4" id="KW-0479">Metal-binding</keyword>
<keyword evidence="5" id="KW-0862">Zinc</keyword>
<dbReference type="RefSeq" id="WP_115090573.1">
    <property type="nucleotide sequence ID" value="NZ_CP068107.1"/>
</dbReference>
<dbReference type="Gene3D" id="3.40.50.720">
    <property type="entry name" value="NAD(P)-binding Rossmann-like Domain"/>
    <property type="match status" value="1"/>
</dbReference>
<proteinExistence type="inferred from homology"/>
<feature type="domain" description="Alcohol dehydrogenase-like N-terminal" evidence="9">
    <location>
        <begin position="30"/>
        <end position="144"/>
    </location>
</feature>
<dbReference type="Proteomes" id="UP000255024">
    <property type="component" value="Unassembled WGS sequence"/>
</dbReference>
<keyword evidence="7" id="KW-0520">NAD</keyword>
<comment type="cofactor">
    <cofactor evidence="1">
        <name>Zn(2+)</name>
        <dbReference type="ChEBI" id="CHEBI:29105"/>
    </cofactor>
</comment>
<dbReference type="AlphaFoldDB" id="A0A378RLV0"/>
<evidence type="ECO:0000256" key="6">
    <source>
        <dbReference type="ARBA" id="ARBA00023002"/>
    </source>
</evidence>
<dbReference type="PANTHER" id="PTHR42940">
    <property type="entry name" value="ALCOHOL DEHYDROGENASE 1-RELATED"/>
    <property type="match status" value="1"/>
</dbReference>
<evidence type="ECO:0000256" key="3">
    <source>
        <dbReference type="ARBA" id="ARBA00013190"/>
    </source>
</evidence>
<dbReference type="InterPro" id="IPR011032">
    <property type="entry name" value="GroES-like_sf"/>
</dbReference>
<evidence type="ECO:0000256" key="2">
    <source>
        <dbReference type="ARBA" id="ARBA00008072"/>
    </source>
</evidence>
<name>A0A378RLV0_MYROD</name>
<dbReference type="GO" id="GO:0004022">
    <property type="term" value="F:alcohol dehydrogenase (NAD+) activity"/>
    <property type="evidence" value="ECO:0007669"/>
    <property type="project" value="UniProtKB-EC"/>
</dbReference>
<evidence type="ECO:0000259" key="9">
    <source>
        <dbReference type="Pfam" id="PF08240"/>
    </source>
</evidence>
<accession>A0A378RLV0</accession>
<organism evidence="10 11">
    <name type="scientific">Myroides odoratus</name>
    <name type="common">Flavobacterium odoratum</name>
    <dbReference type="NCBI Taxonomy" id="256"/>
    <lineage>
        <taxon>Bacteria</taxon>
        <taxon>Pseudomonadati</taxon>
        <taxon>Bacteroidota</taxon>
        <taxon>Flavobacteriia</taxon>
        <taxon>Flavobacteriales</taxon>
        <taxon>Flavobacteriaceae</taxon>
        <taxon>Myroides</taxon>
    </lineage>
</organism>
<dbReference type="Pfam" id="PF00107">
    <property type="entry name" value="ADH_zinc_N"/>
    <property type="match status" value="1"/>
</dbReference>
<evidence type="ECO:0000256" key="7">
    <source>
        <dbReference type="ARBA" id="ARBA00023027"/>
    </source>
</evidence>
<reference evidence="10 11" key="1">
    <citation type="submission" date="2018-06" db="EMBL/GenBank/DDBJ databases">
        <authorList>
            <consortium name="Pathogen Informatics"/>
            <person name="Doyle S."/>
        </authorList>
    </citation>
    <scope>NUCLEOTIDE SEQUENCE [LARGE SCALE GENOMIC DNA]</scope>
    <source>
        <strain evidence="10 11">NCTC11179</strain>
    </source>
</reference>
<dbReference type="CDD" id="cd08231">
    <property type="entry name" value="MDR_TM0436_like"/>
    <property type="match status" value="1"/>
</dbReference>
<dbReference type="Pfam" id="PF08240">
    <property type="entry name" value="ADH_N"/>
    <property type="match status" value="1"/>
</dbReference>
<dbReference type="SUPFAM" id="SSF50129">
    <property type="entry name" value="GroES-like"/>
    <property type="match status" value="1"/>
</dbReference>
<sequence>MIPKNATALVFDSTSKTFESKAVALEKAEEGETVVAILYTTICTSDLHTYCGRRPLDSPTILGHEIVGKIVHLPTTNTKDYTNQELALGDWVTWCVYAYEADDPMAQKGYPQKSTSLYKYGHHPFHHQELNGGFATHCVLKKGTAIFKLDPRLSLKEIAPLNCTHATIAGGIRLAGSLANQTVLIYGAGMLGLSAAAMISTLGAKQVILCDLNRERLVLAKKFGADLILDSQLTTAEKKQILLESNLSLDVVIDTTGIPAVMEEGIELLSIGGISVWIGAVFNQPPTAINAEMVVRKLVTIKGLHNYIPEDLATAIQFLTRYHTRFPFEDLVSAEFQLKDLADAFETASAGEHYRVGITPTSH</sequence>
<dbReference type="InterPro" id="IPR013149">
    <property type="entry name" value="ADH-like_C"/>
</dbReference>
<gene>
    <name evidence="10" type="primary">camD</name>
    <name evidence="10" type="ORF">NCTC11179_01224</name>
</gene>
<feature type="domain" description="Alcohol dehydrogenase-like C-terminal" evidence="8">
    <location>
        <begin position="191"/>
        <end position="320"/>
    </location>
</feature>
<evidence type="ECO:0000259" key="8">
    <source>
        <dbReference type="Pfam" id="PF00107"/>
    </source>
</evidence>
<dbReference type="SUPFAM" id="SSF51735">
    <property type="entry name" value="NAD(P)-binding Rossmann-fold domains"/>
    <property type="match status" value="1"/>
</dbReference>
<dbReference type="EMBL" id="UGQL01000001">
    <property type="protein sequence ID" value="STZ27688.1"/>
    <property type="molecule type" value="Genomic_DNA"/>
</dbReference>
<protein>
    <recommendedName>
        <fullName evidence="3">alcohol dehydrogenase</fullName>
        <ecNumber evidence="3">1.1.1.1</ecNumber>
    </recommendedName>
</protein>
<dbReference type="GO" id="GO:0046872">
    <property type="term" value="F:metal ion binding"/>
    <property type="evidence" value="ECO:0007669"/>
    <property type="project" value="UniProtKB-KW"/>
</dbReference>
<evidence type="ECO:0000313" key="11">
    <source>
        <dbReference type="Proteomes" id="UP000255024"/>
    </source>
</evidence>
<evidence type="ECO:0000313" key="10">
    <source>
        <dbReference type="EMBL" id="STZ27688.1"/>
    </source>
</evidence>
<evidence type="ECO:0000256" key="1">
    <source>
        <dbReference type="ARBA" id="ARBA00001947"/>
    </source>
</evidence>
<comment type="similarity">
    <text evidence="2">Belongs to the zinc-containing alcohol dehydrogenase family.</text>
</comment>
<keyword evidence="6 10" id="KW-0560">Oxidoreductase</keyword>
<evidence type="ECO:0000256" key="5">
    <source>
        <dbReference type="ARBA" id="ARBA00022833"/>
    </source>
</evidence>
<dbReference type="Gene3D" id="3.90.180.10">
    <property type="entry name" value="Medium-chain alcohol dehydrogenases, catalytic domain"/>
    <property type="match status" value="1"/>
</dbReference>
<dbReference type="GO" id="GO:0005737">
    <property type="term" value="C:cytoplasm"/>
    <property type="evidence" value="ECO:0007669"/>
    <property type="project" value="TreeGrafter"/>
</dbReference>